<dbReference type="GO" id="GO:0000160">
    <property type="term" value="P:phosphorelay signal transduction system"/>
    <property type="evidence" value="ECO:0007669"/>
    <property type="project" value="InterPro"/>
</dbReference>
<dbReference type="SUPFAM" id="SSF52172">
    <property type="entry name" value="CheY-like"/>
    <property type="match status" value="1"/>
</dbReference>
<dbReference type="GO" id="GO:0005524">
    <property type="term" value="F:ATP binding"/>
    <property type="evidence" value="ECO:0007669"/>
    <property type="project" value="UniProtKB-KW"/>
</dbReference>
<evidence type="ECO:0000256" key="1">
    <source>
        <dbReference type="ARBA" id="ARBA00022741"/>
    </source>
</evidence>
<reference evidence="10 11" key="1">
    <citation type="submission" date="2013-10" db="EMBL/GenBank/DDBJ databases">
        <title>Salinisphaera halophila YIM 95161 Genome Sequencing.</title>
        <authorList>
            <person name="Lai Q."/>
            <person name="Li C."/>
            <person name="Shao Z."/>
        </authorList>
    </citation>
    <scope>NUCLEOTIDE SEQUENCE [LARGE SCALE GENOMIC DNA]</scope>
    <source>
        <strain evidence="10 11">YIM 95161</strain>
    </source>
</reference>
<dbReference type="InterPro" id="IPR058031">
    <property type="entry name" value="AAA_lid_NorR"/>
</dbReference>
<dbReference type="Gene3D" id="1.10.10.60">
    <property type="entry name" value="Homeodomain-like"/>
    <property type="match status" value="1"/>
</dbReference>
<dbReference type="PROSITE" id="PS50045">
    <property type="entry name" value="SIGMA54_INTERACT_4"/>
    <property type="match status" value="1"/>
</dbReference>
<dbReference type="PANTHER" id="PTHR32071">
    <property type="entry name" value="TRANSCRIPTIONAL REGULATORY PROTEIN"/>
    <property type="match status" value="1"/>
</dbReference>
<dbReference type="InterPro" id="IPR027417">
    <property type="entry name" value="P-loop_NTPase"/>
</dbReference>
<dbReference type="PROSITE" id="PS00675">
    <property type="entry name" value="SIGMA54_INTERACT_1"/>
    <property type="match status" value="1"/>
</dbReference>
<dbReference type="Gene3D" id="3.40.50.300">
    <property type="entry name" value="P-loop containing nucleotide triphosphate hydrolases"/>
    <property type="match status" value="1"/>
</dbReference>
<dbReference type="CDD" id="cd00009">
    <property type="entry name" value="AAA"/>
    <property type="match status" value="1"/>
</dbReference>
<accession>A0A423QBG9</accession>
<evidence type="ECO:0000256" key="4">
    <source>
        <dbReference type="ARBA" id="ARBA00023125"/>
    </source>
</evidence>
<dbReference type="GO" id="GO:0006355">
    <property type="term" value="P:regulation of DNA-templated transcription"/>
    <property type="evidence" value="ECO:0007669"/>
    <property type="project" value="InterPro"/>
</dbReference>
<dbReference type="InterPro" id="IPR025944">
    <property type="entry name" value="Sigma_54_int_dom_CS"/>
</dbReference>
<proteinExistence type="predicted"/>
<keyword evidence="4" id="KW-0238">DNA-binding</keyword>
<keyword evidence="2" id="KW-0067">ATP-binding</keyword>
<dbReference type="PROSITE" id="PS00676">
    <property type="entry name" value="SIGMA54_INTERACT_2"/>
    <property type="match status" value="1"/>
</dbReference>
<protein>
    <submittedName>
        <fullName evidence="10">Chemotaxis protein CheY</fullName>
    </submittedName>
</protein>
<dbReference type="FunFam" id="3.40.50.300:FF:000006">
    <property type="entry name" value="DNA-binding transcriptional regulator NtrC"/>
    <property type="match status" value="1"/>
</dbReference>
<dbReference type="Gene3D" id="3.40.50.2300">
    <property type="match status" value="1"/>
</dbReference>
<dbReference type="InterPro" id="IPR002197">
    <property type="entry name" value="HTH_Fis"/>
</dbReference>
<keyword evidence="3" id="KW-0805">Transcription regulation</keyword>
<evidence type="ECO:0000256" key="7">
    <source>
        <dbReference type="SAM" id="MobiDB-lite"/>
    </source>
</evidence>
<dbReference type="PROSITE" id="PS50110">
    <property type="entry name" value="RESPONSE_REGULATORY"/>
    <property type="match status" value="1"/>
</dbReference>
<dbReference type="SUPFAM" id="SSF46689">
    <property type="entry name" value="Homeodomain-like"/>
    <property type="match status" value="1"/>
</dbReference>
<dbReference type="InterPro" id="IPR025943">
    <property type="entry name" value="Sigma_54_int_dom_ATP-bd_2"/>
</dbReference>
<dbReference type="InterPro" id="IPR003593">
    <property type="entry name" value="AAA+_ATPase"/>
</dbReference>
<dbReference type="InterPro" id="IPR009057">
    <property type="entry name" value="Homeodomain-like_sf"/>
</dbReference>
<dbReference type="Pfam" id="PF00158">
    <property type="entry name" value="Sigma54_activat"/>
    <property type="match status" value="1"/>
</dbReference>
<evidence type="ECO:0000259" key="9">
    <source>
        <dbReference type="PROSITE" id="PS50110"/>
    </source>
</evidence>
<dbReference type="PROSITE" id="PS00688">
    <property type="entry name" value="SIGMA54_INTERACT_3"/>
    <property type="match status" value="1"/>
</dbReference>
<evidence type="ECO:0000313" key="10">
    <source>
        <dbReference type="EMBL" id="ROO37642.1"/>
    </source>
</evidence>
<comment type="caution">
    <text evidence="10">The sequence shown here is derived from an EMBL/GenBank/DDBJ whole genome shotgun (WGS) entry which is preliminary data.</text>
</comment>
<evidence type="ECO:0000256" key="2">
    <source>
        <dbReference type="ARBA" id="ARBA00022840"/>
    </source>
</evidence>
<evidence type="ECO:0000256" key="6">
    <source>
        <dbReference type="PROSITE-ProRule" id="PRU00169"/>
    </source>
</evidence>
<dbReference type="EMBL" id="AYKF01000001">
    <property type="protein sequence ID" value="ROO37642.1"/>
    <property type="molecule type" value="Genomic_DNA"/>
</dbReference>
<keyword evidence="1" id="KW-0547">Nucleotide-binding</keyword>
<keyword evidence="5" id="KW-0804">Transcription</keyword>
<evidence type="ECO:0000256" key="3">
    <source>
        <dbReference type="ARBA" id="ARBA00023015"/>
    </source>
</evidence>
<dbReference type="SMART" id="SM00448">
    <property type="entry name" value="REC"/>
    <property type="match status" value="1"/>
</dbReference>
<feature type="compositionally biased region" description="Low complexity" evidence="7">
    <location>
        <begin position="409"/>
        <end position="424"/>
    </location>
</feature>
<dbReference type="Pfam" id="PF25601">
    <property type="entry name" value="AAA_lid_14"/>
    <property type="match status" value="1"/>
</dbReference>
<dbReference type="Proteomes" id="UP000285123">
    <property type="component" value="Unassembled WGS sequence"/>
</dbReference>
<dbReference type="Gene3D" id="1.10.8.60">
    <property type="match status" value="1"/>
</dbReference>
<feature type="modified residue" description="4-aspartylphosphate" evidence="6">
    <location>
        <position position="75"/>
    </location>
</feature>
<feature type="domain" description="Response regulatory" evidence="9">
    <location>
        <begin position="26"/>
        <end position="140"/>
    </location>
</feature>
<feature type="region of interest" description="Disordered" evidence="7">
    <location>
        <begin position="409"/>
        <end position="449"/>
    </location>
</feature>
<dbReference type="SMART" id="SM00382">
    <property type="entry name" value="AAA"/>
    <property type="match status" value="1"/>
</dbReference>
<dbReference type="Pfam" id="PF00072">
    <property type="entry name" value="Response_reg"/>
    <property type="match status" value="1"/>
</dbReference>
<dbReference type="InterPro" id="IPR001789">
    <property type="entry name" value="Sig_transdc_resp-reg_receiver"/>
</dbReference>
<gene>
    <name evidence="10" type="ORF">SAHL_00360</name>
</gene>
<feature type="compositionally biased region" description="Polar residues" evidence="7">
    <location>
        <begin position="437"/>
        <end position="449"/>
    </location>
</feature>
<sequence length="496" mass="54211">MGRRRRTGDFIHTRRTRMTPSNSKAYALIVDDEADIRELIEITLARMSIDTKAVATLAQAKTAFENEPFDLCLTDMRLPDGEGIDLVAFIAERRPHCPVAVITAYGNAESAVASLKAGAFDFVSKPLDVAGLRALVGQALKLAGLDHDAPPHPSLDASPRLIGRTAEMLRLRETISKLSRSQAPVYVSGESGTGKELVARMIHAEGPRMGAAFVPVNCGAIPSELMESEFFGYVRGAFTGAMRDTPGLFARADGGTLFLDEVADLPLTMQVKLLRAIQERAIRPVGANVETAVDVRVICATHCDLTAEVARGRFREDLYYRLNVIEVHVPPLRERTADIPALTDRILEGLTRKLRLRQVPRLAPRALEALQHYSFPGNIRELENILERAVTLSDNAVIERRYLRLSSPLSEATAESSPAPAPAEAPDENGTGRPGPASSTPTPDTSADLESQLEALERERIQAALEACHYNKTQAAKHLGITFRALRYRLAKLGMN</sequence>
<dbReference type="SUPFAM" id="SSF52540">
    <property type="entry name" value="P-loop containing nucleoside triphosphate hydrolases"/>
    <property type="match status" value="1"/>
</dbReference>
<evidence type="ECO:0000259" key="8">
    <source>
        <dbReference type="PROSITE" id="PS50045"/>
    </source>
</evidence>
<dbReference type="InterPro" id="IPR002078">
    <property type="entry name" value="Sigma_54_int"/>
</dbReference>
<name>A0A423QBG9_9GAMM</name>
<dbReference type="AlphaFoldDB" id="A0A423QBG9"/>
<organism evidence="10 11">
    <name type="scientific">Salinisphaera orenii YIM 95161</name>
    <dbReference type="NCBI Taxonomy" id="1051139"/>
    <lineage>
        <taxon>Bacteria</taxon>
        <taxon>Pseudomonadati</taxon>
        <taxon>Pseudomonadota</taxon>
        <taxon>Gammaproteobacteria</taxon>
        <taxon>Salinisphaerales</taxon>
        <taxon>Salinisphaeraceae</taxon>
        <taxon>Salinisphaera</taxon>
    </lineage>
</organism>
<dbReference type="GO" id="GO:0043565">
    <property type="term" value="F:sequence-specific DNA binding"/>
    <property type="evidence" value="ECO:0007669"/>
    <property type="project" value="InterPro"/>
</dbReference>
<keyword evidence="6" id="KW-0597">Phosphoprotein</keyword>
<dbReference type="InterPro" id="IPR025662">
    <property type="entry name" value="Sigma_54_int_dom_ATP-bd_1"/>
</dbReference>
<dbReference type="Pfam" id="PF02954">
    <property type="entry name" value="HTH_8"/>
    <property type="match status" value="1"/>
</dbReference>
<evidence type="ECO:0000313" key="11">
    <source>
        <dbReference type="Proteomes" id="UP000285123"/>
    </source>
</evidence>
<dbReference type="PANTHER" id="PTHR32071:SF100">
    <property type="entry name" value="RESPONSE REGULATOR PROTEIN PILR"/>
    <property type="match status" value="1"/>
</dbReference>
<feature type="domain" description="Sigma-54 factor interaction" evidence="8">
    <location>
        <begin position="161"/>
        <end position="391"/>
    </location>
</feature>
<dbReference type="InterPro" id="IPR011006">
    <property type="entry name" value="CheY-like_superfamily"/>
</dbReference>
<dbReference type="PRINTS" id="PR01590">
    <property type="entry name" value="HTHFIS"/>
</dbReference>
<evidence type="ECO:0000256" key="5">
    <source>
        <dbReference type="ARBA" id="ARBA00023163"/>
    </source>
</evidence>